<dbReference type="Gene3D" id="3.30.160.60">
    <property type="entry name" value="Classic Zinc Finger"/>
    <property type="match status" value="1"/>
</dbReference>
<feature type="domain" description="C2H2-type" evidence="3">
    <location>
        <begin position="136"/>
        <end position="162"/>
    </location>
</feature>
<evidence type="ECO:0000313" key="5">
    <source>
        <dbReference type="Proteomes" id="UP001390339"/>
    </source>
</evidence>
<organism evidence="4 5">
    <name type="scientific">Apiospora arundinis</name>
    <dbReference type="NCBI Taxonomy" id="335852"/>
    <lineage>
        <taxon>Eukaryota</taxon>
        <taxon>Fungi</taxon>
        <taxon>Dikarya</taxon>
        <taxon>Ascomycota</taxon>
        <taxon>Pezizomycotina</taxon>
        <taxon>Sordariomycetes</taxon>
        <taxon>Xylariomycetidae</taxon>
        <taxon>Amphisphaeriales</taxon>
        <taxon>Apiosporaceae</taxon>
        <taxon>Apiospora</taxon>
    </lineage>
</organism>
<evidence type="ECO:0000256" key="2">
    <source>
        <dbReference type="SAM" id="MobiDB-lite"/>
    </source>
</evidence>
<keyword evidence="1" id="KW-0479">Metal-binding</keyword>
<dbReference type="PROSITE" id="PS50157">
    <property type="entry name" value="ZINC_FINGER_C2H2_2"/>
    <property type="match status" value="1"/>
</dbReference>
<reference evidence="4 5" key="1">
    <citation type="journal article" date="2024" name="IMA Fungus">
        <title>Apiospora arundinis, a panoply of carbohydrate-active enzymes and secondary metabolites.</title>
        <authorList>
            <person name="Sorensen T."/>
            <person name="Petersen C."/>
            <person name="Muurmann A.T."/>
            <person name="Christiansen J.V."/>
            <person name="Brundto M.L."/>
            <person name="Overgaard C.K."/>
            <person name="Boysen A.T."/>
            <person name="Wollenberg R.D."/>
            <person name="Larsen T.O."/>
            <person name="Sorensen J.L."/>
            <person name="Nielsen K.L."/>
            <person name="Sondergaard T.E."/>
        </authorList>
    </citation>
    <scope>NUCLEOTIDE SEQUENCE [LARGE SCALE GENOMIC DNA]</scope>
    <source>
        <strain evidence="4 5">AAU 773</strain>
    </source>
</reference>
<keyword evidence="1" id="KW-0862">Zinc</keyword>
<protein>
    <recommendedName>
        <fullName evidence="3">C2H2-type domain-containing protein</fullName>
    </recommendedName>
</protein>
<proteinExistence type="predicted"/>
<name>A0ABR2I118_9PEZI</name>
<dbReference type="EMBL" id="JAPCWZ010000007">
    <property type="protein sequence ID" value="KAK8856019.1"/>
    <property type="molecule type" value="Genomic_DNA"/>
</dbReference>
<keyword evidence="5" id="KW-1185">Reference proteome</keyword>
<dbReference type="SUPFAM" id="SSF57667">
    <property type="entry name" value="beta-beta-alpha zinc fingers"/>
    <property type="match status" value="1"/>
</dbReference>
<dbReference type="Proteomes" id="UP001390339">
    <property type="component" value="Unassembled WGS sequence"/>
</dbReference>
<feature type="compositionally biased region" description="Basic and acidic residues" evidence="2">
    <location>
        <begin position="32"/>
        <end position="47"/>
    </location>
</feature>
<comment type="caution">
    <text evidence="4">The sequence shown here is derived from an EMBL/GenBank/DDBJ whole genome shotgun (WGS) entry which is preliminary data.</text>
</comment>
<feature type="region of interest" description="Disordered" evidence="2">
    <location>
        <begin position="1"/>
        <end position="51"/>
    </location>
</feature>
<dbReference type="InterPro" id="IPR036236">
    <property type="entry name" value="Znf_C2H2_sf"/>
</dbReference>
<keyword evidence="1" id="KW-0863">Zinc-finger</keyword>
<sequence length="162" mass="18642">MESPPPQSLPSNSPPMVSDQVSSPSTFSEHSTGSERSRAKNEKKYQELEPMVTDESMRLPSGKYQCPWVENGVPCLNQEDIPRDMNKHLRWHQRPVLCPQHDNKEAPCLVRTPQQRDMARHVKTHHTSRKGVDSKYKCRVCKKGFARKDHLKRHMDKIACGT</sequence>
<accession>A0ABR2I118</accession>
<evidence type="ECO:0000259" key="3">
    <source>
        <dbReference type="PROSITE" id="PS50157"/>
    </source>
</evidence>
<evidence type="ECO:0000313" key="4">
    <source>
        <dbReference type="EMBL" id="KAK8856019.1"/>
    </source>
</evidence>
<feature type="compositionally biased region" description="Polar residues" evidence="2">
    <location>
        <begin position="19"/>
        <end position="31"/>
    </location>
</feature>
<evidence type="ECO:0000256" key="1">
    <source>
        <dbReference type="PROSITE-ProRule" id="PRU00042"/>
    </source>
</evidence>
<gene>
    <name evidence="4" type="ORF">PGQ11_011931</name>
</gene>
<dbReference type="InterPro" id="IPR013087">
    <property type="entry name" value="Znf_C2H2_type"/>
</dbReference>